<evidence type="ECO:0000256" key="2">
    <source>
        <dbReference type="ARBA" id="ARBA00006375"/>
    </source>
</evidence>
<feature type="transmembrane region" description="Helical" evidence="11">
    <location>
        <begin position="170"/>
        <end position="190"/>
    </location>
</feature>
<gene>
    <name evidence="12" type="ORF">HERILL_LOCUS5884</name>
</gene>
<dbReference type="AlphaFoldDB" id="A0A7R8ULK9"/>
<evidence type="ECO:0000256" key="1">
    <source>
        <dbReference type="ARBA" id="ARBA00004585"/>
    </source>
</evidence>
<comment type="subcellular location">
    <subcellularLocation>
        <location evidence="1">Peroxisome membrane</location>
        <topology evidence="1">Multi-pass membrane protein</topology>
    </subcellularLocation>
</comment>
<feature type="repeat" description="Solcar" evidence="9">
    <location>
        <begin position="205"/>
        <end position="296"/>
    </location>
</feature>
<feature type="transmembrane region" description="Helical" evidence="11">
    <location>
        <begin position="281"/>
        <end position="302"/>
    </location>
</feature>
<dbReference type="GO" id="GO:0080122">
    <property type="term" value="F:AMP transmembrane transporter activity"/>
    <property type="evidence" value="ECO:0007669"/>
    <property type="project" value="TreeGrafter"/>
</dbReference>
<feature type="transmembrane region" description="Helical" evidence="11">
    <location>
        <begin position="111"/>
        <end position="131"/>
    </location>
</feature>
<dbReference type="Proteomes" id="UP000594454">
    <property type="component" value="Chromosome 2"/>
</dbReference>
<comment type="similarity">
    <text evidence="2 10">Belongs to the mitochondrial carrier (TC 2.A.29) family.</text>
</comment>
<dbReference type="Pfam" id="PF00153">
    <property type="entry name" value="Mito_carr"/>
    <property type="match status" value="3"/>
</dbReference>
<dbReference type="InParanoid" id="A0A7R8ULK9"/>
<dbReference type="InterPro" id="IPR052217">
    <property type="entry name" value="Mito/Peroxisomal_Carrier"/>
</dbReference>
<keyword evidence="8" id="KW-0576">Peroxisome</keyword>
<feature type="transmembrane region" description="Helical" evidence="11">
    <location>
        <begin position="210"/>
        <end position="231"/>
    </location>
</feature>
<organism evidence="12 13">
    <name type="scientific">Hermetia illucens</name>
    <name type="common">Black soldier fly</name>
    <dbReference type="NCBI Taxonomy" id="343691"/>
    <lineage>
        <taxon>Eukaryota</taxon>
        <taxon>Metazoa</taxon>
        <taxon>Ecdysozoa</taxon>
        <taxon>Arthropoda</taxon>
        <taxon>Hexapoda</taxon>
        <taxon>Insecta</taxon>
        <taxon>Pterygota</taxon>
        <taxon>Neoptera</taxon>
        <taxon>Endopterygota</taxon>
        <taxon>Diptera</taxon>
        <taxon>Brachycera</taxon>
        <taxon>Stratiomyomorpha</taxon>
        <taxon>Stratiomyidae</taxon>
        <taxon>Hermetiinae</taxon>
        <taxon>Hermetia</taxon>
    </lineage>
</organism>
<dbReference type="OrthoDB" id="10266426at2759"/>
<evidence type="ECO:0000313" key="13">
    <source>
        <dbReference type="Proteomes" id="UP000594454"/>
    </source>
</evidence>
<proteinExistence type="inferred from homology"/>
<protein>
    <recommendedName>
        <fullName evidence="14">Peroxisomal membrane protein PMP34</fullName>
    </recommendedName>
</protein>
<dbReference type="InterPro" id="IPR023395">
    <property type="entry name" value="MCP_dom_sf"/>
</dbReference>
<dbReference type="InterPro" id="IPR018108">
    <property type="entry name" value="MCP_transmembrane"/>
</dbReference>
<dbReference type="Gene3D" id="1.50.40.10">
    <property type="entry name" value="Mitochondrial carrier domain"/>
    <property type="match status" value="1"/>
</dbReference>
<evidence type="ECO:0000256" key="5">
    <source>
        <dbReference type="ARBA" id="ARBA00022737"/>
    </source>
</evidence>
<evidence type="ECO:0000256" key="3">
    <source>
        <dbReference type="ARBA" id="ARBA00022448"/>
    </source>
</evidence>
<feature type="repeat" description="Solcar" evidence="9">
    <location>
        <begin position="105"/>
        <end position="197"/>
    </location>
</feature>
<keyword evidence="4 9" id="KW-0812">Transmembrane</keyword>
<evidence type="ECO:0000313" key="12">
    <source>
        <dbReference type="EMBL" id="CAD7082883.1"/>
    </source>
</evidence>
<feature type="transmembrane region" description="Helical" evidence="11">
    <location>
        <begin position="69"/>
        <end position="91"/>
    </location>
</feature>
<keyword evidence="3 10" id="KW-0813">Transport</keyword>
<dbReference type="FunCoup" id="A0A7R8ULK9">
    <property type="interactions" value="492"/>
</dbReference>
<evidence type="ECO:0000256" key="9">
    <source>
        <dbReference type="PROSITE-ProRule" id="PRU00282"/>
    </source>
</evidence>
<dbReference type="FunFam" id="1.50.40.10:FF:000129">
    <property type="entry name" value="Peroxisomal membrane protein"/>
    <property type="match status" value="1"/>
</dbReference>
<evidence type="ECO:0000256" key="11">
    <source>
        <dbReference type="SAM" id="Phobius"/>
    </source>
</evidence>
<dbReference type="PROSITE" id="PS50920">
    <property type="entry name" value="SOLCAR"/>
    <property type="match status" value="3"/>
</dbReference>
<name>A0A7R8ULK9_HERIL</name>
<feature type="repeat" description="Solcar" evidence="9">
    <location>
        <begin position="11"/>
        <end position="98"/>
    </location>
</feature>
<keyword evidence="13" id="KW-1185">Reference proteome</keyword>
<feature type="transmembrane region" description="Helical" evidence="11">
    <location>
        <begin position="252"/>
        <end position="269"/>
    </location>
</feature>
<evidence type="ECO:0000256" key="7">
    <source>
        <dbReference type="ARBA" id="ARBA00023136"/>
    </source>
</evidence>
<dbReference type="GO" id="GO:0005347">
    <property type="term" value="F:ATP transmembrane transporter activity"/>
    <property type="evidence" value="ECO:0007669"/>
    <property type="project" value="TreeGrafter"/>
</dbReference>
<evidence type="ECO:0000256" key="6">
    <source>
        <dbReference type="ARBA" id="ARBA00022989"/>
    </source>
</evidence>
<keyword evidence="6 11" id="KW-1133">Transmembrane helix</keyword>
<dbReference type="GO" id="GO:0051724">
    <property type="term" value="F:NAD transmembrane transporter activity"/>
    <property type="evidence" value="ECO:0007669"/>
    <property type="project" value="TreeGrafter"/>
</dbReference>
<evidence type="ECO:0000256" key="4">
    <source>
        <dbReference type="ARBA" id="ARBA00022692"/>
    </source>
</evidence>
<dbReference type="GO" id="GO:0015228">
    <property type="term" value="F:coenzyme A transmembrane transporter activity"/>
    <property type="evidence" value="ECO:0007669"/>
    <property type="project" value="TreeGrafter"/>
</dbReference>
<accession>A0A7R8ULK9</accession>
<reference evidence="12 13" key="1">
    <citation type="submission" date="2020-11" db="EMBL/GenBank/DDBJ databases">
        <authorList>
            <person name="Wallbank WR R."/>
            <person name="Pardo Diaz C."/>
            <person name="Kozak K."/>
            <person name="Martin S."/>
            <person name="Jiggins C."/>
            <person name="Moest M."/>
            <person name="Warren A I."/>
            <person name="Generalovic N T."/>
            <person name="Byers J.R.P. K."/>
            <person name="Montejo-Kovacevich G."/>
            <person name="Yen C E."/>
        </authorList>
    </citation>
    <scope>NUCLEOTIDE SEQUENCE [LARGE SCALE GENOMIC DNA]</scope>
</reference>
<dbReference type="GO" id="GO:0015230">
    <property type="term" value="F:FAD transmembrane transporter activity"/>
    <property type="evidence" value="ECO:0007669"/>
    <property type="project" value="TreeGrafter"/>
</dbReference>
<dbReference type="PANTHER" id="PTHR45939:SF5">
    <property type="entry name" value="PEROXISOMAL MEMBRANE PROTEIN PMP34"/>
    <property type="match status" value="1"/>
</dbReference>
<dbReference type="OMA" id="QFMMYEL"/>
<evidence type="ECO:0000256" key="10">
    <source>
        <dbReference type="RuleBase" id="RU000488"/>
    </source>
</evidence>
<keyword evidence="7 9" id="KW-0472">Membrane</keyword>
<sequence length="309" mass="34401">MAQSKNSVFSYQSWVHAVAGATGGVVAMSVFYPLDTVRARLQLEDSQIKKDSNTIEILKQLIREEGFTTLYRGLMPVLESLCISNFVYFYTFHGLKSYFDSGDKQNALKDLLIGAVSGAINVMTTTPFWVVNTRLKMKGLKGDKPTNSDHYENLLSGLFYIAKTEGIPGLWAGAIPSLILVINPALQFMMYEMIKRKLVKSHGELSALTYFGIGAVSKAFATVLTYPLQLVQTKLRHGSKDTNMNIPRNAGILKMLLYILKTQGINGLFRGLEAKLLQTVLTAALLFATYEKIASYVVLILISSKRRRH</sequence>
<dbReference type="SUPFAM" id="SSF103506">
    <property type="entry name" value="Mitochondrial carrier"/>
    <property type="match status" value="1"/>
</dbReference>
<keyword evidence="5" id="KW-0677">Repeat</keyword>
<dbReference type="GO" id="GO:0005778">
    <property type="term" value="C:peroxisomal membrane"/>
    <property type="evidence" value="ECO:0007669"/>
    <property type="project" value="UniProtKB-SubCell"/>
</dbReference>
<feature type="transmembrane region" description="Helical" evidence="11">
    <location>
        <begin position="14"/>
        <end position="34"/>
    </location>
</feature>
<dbReference type="EMBL" id="LR899010">
    <property type="protein sequence ID" value="CAD7082883.1"/>
    <property type="molecule type" value="Genomic_DNA"/>
</dbReference>
<evidence type="ECO:0008006" key="14">
    <source>
        <dbReference type="Google" id="ProtNLM"/>
    </source>
</evidence>
<dbReference type="PANTHER" id="PTHR45939">
    <property type="entry name" value="PEROXISOMAL MEMBRANE PROTEIN PMP34-RELATED"/>
    <property type="match status" value="1"/>
</dbReference>
<evidence type="ECO:0000256" key="8">
    <source>
        <dbReference type="ARBA" id="ARBA00023140"/>
    </source>
</evidence>
<dbReference type="GO" id="GO:0015217">
    <property type="term" value="F:ADP transmembrane transporter activity"/>
    <property type="evidence" value="ECO:0007669"/>
    <property type="project" value="TreeGrafter"/>
</dbReference>
<dbReference type="GO" id="GO:0044610">
    <property type="term" value="F:FMN transmembrane transporter activity"/>
    <property type="evidence" value="ECO:0007669"/>
    <property type="project" value="TreeGrafter"/>
</dbReference>